<dbReference type="PRINTS" id="PR01438">
    <property type="entry name" value="UNVRSLSTRESS"/>
</dbReference>
<gene>
    <name evidence="3" type="primary">teaD_1</name>
    <name evidence="3" type="ORF">GALL_07570</name>
</gene>
<dbReference type="Gene3D" id="3.40.50.620">
    <property type="entry name" value="HUPs"/>
    <property type="match status" value="1"/>
</dbReference>
<organism evidence="3">
    <name type="scientific">mine drainage metagenome</name>
    <dbReference type="NCBI Taxonomy" id="410659"/>
    <lineage>
        <taxon>unclassified sequences</taxon>
        <taxon>metagenomes</taxon>
        <taxon>ecological metagenomes</taxon>
    </lineage>
</organism>
<dbReference type="InterPro" id="IPR014729">
    <property type="entry name" value="Rossmann-like_a/b/a_fold"/>
</dbReference>
<accession>A0A1J5TFX6</accession>
<dbReference type="InterPro" id="IPR006016">
    <property type="entry name" value="UspA"/>
</dbReference>
<sequence>MYQRILIPIDGSDTAERALQEAIRLAHREARLRLVYVLEEIYLLDAEGYAYIDFTALQAAMRNTGERTLALALEQVKQAGLSAETALLEAKGERIANVIEKEARHWPADLIVIGTHGRSGLNRLLLGSVAEGLVRVATVPVLLVRAE</sequence>
<protein>
    <submittedName>
        <fullName evidence="3">TRAP-T-associated universal stress protein TeaD</fullName>
    </submittedName>
</protein>
<dbReference type="PANTHER" id="PTHR46268:SF6">
    <property type="entry name" value="UNIVERSAL STRESS PROTEIN UP12"/>
    <property type="match status" value="1"/>
</dbReference>
<name>A0A1J5TFX6_9ZZZZ</name>
<proteinExistence type="inferred from homology"/>
<dbReference type="EMBL" id="MLJW01000001">
    <property type="protein sequence ID" value="OIR19873.1"/>
    <property type="molecule type" value="Genomic_DNA"/>
</dbReference>
<dbReference type="CDD" id="cd00293">
    <property type="entry name" value="USP-like"/>
    <property type="match status" value="1"/>
</dbReference>
<comment type="similarity">
    <text evidence="1">Belongs to the universal stress protein A family.</text>
</comment>
<evidence type="ECO:0000256" key="1">
    <source>
        <dbReference type="ARBA" id="ARBA00008791"/>
    </source>
</evidence>
<feature type="domain" description="UspA" evidence="2">
    <location>
        <begin position="1"/>
        <end position="145"/>
    </location>
</feature>
<dbReference type="SUPFAM" id="SSF52402">
    <property type="entry name" value="Adenine nucleotide alpha hydrolases-like"/>
    <property type="match status" value="1"/>
</dbReference>
<comment type="caution">
    <text evidence="3">The sequence shown here is derived from an EMBL/GenBank/DDBJ whole genome shotgun (WGS) entry which is preliminary data.</text>
</comment>
<evidence type="ECO:0000259" key="2">
    <source>
        <dbReference type="Pfam" id="PF00582"/>
    </source>
</evidence>
<evidence type="ECO:0000313" key="3">
    <source>
        <dbReference type="EMBL" id="OIR19873.1"/>
    </source>
</evidence>
<dbReference type="PANTHER" id="PTHR46268">
    <property type="entry name" value="STRESS RESPONSE PROTEIN NHAX"/>
    <property type="match status" value="1"/>
</dbReference>
<reference evidence="3" key="1">
    <citation type="submission" date="2016-10" db="EMBL/GenBank/DDBJ databases">
        <title>Sequence of Gallionella enrichment culture.</title>
        <authorList>
            <person name="Poehlein A."/>
            <person name="Muehling M."/>
            <person name="Daniel R."/>
        </authorList>
    </citation>
    <scope>NUCLEOTIDE SEQUENCE</scope>
</reference>
<dbReference type="PIRSF" id="PIRSF006276">
    <property type="entry name" value="UspA"/>
    <property type="match status" value="1"/>
</dbReference>
<dbReference type="AlphaFoldDB" id="A0A1J5TFX6"/>
<dbReference type="Pfam" id="PF00582">
    <property type="entry name" value="Usp"/>
    <property type="match status" value="1"/>
</dbReference>
<dbReference type="InterPro" id="IPR006015">
    <property type="entry name" value="Universal_stress_UspA"/>
</dbReference>